<organism evidence="2">
    <name type="scientific">mine drainage metagenome</name>
    <dbReference type="NCBI Taxonomy" id="410659"/>
    <lineage>
        <taxon>unclassified sequences</taxon>
        <taxon>metagenomes</taxon>
        <taxon>ecological metagenomes</taxon>
    </lineage>
</organism>
<comment type="caution">
    <text evidence="2">The sequence shown here is derived from an EMBL/GenBank/DDBJ whole genome shotgun (WGS) entry which is preliminary data.</text>
</comment>
<proteinExistence type="predicted"/>
<evidence type="ECO:0000259" key="1">
    <source>
        <dbReference type="Pfam" id="PF03168"/>
    </source>
</evidence>
<evidence type="ECO:0000313" key="2">
    <source>
        <dbReference type="EMBL" id="OIR00161.1"/>
    </source>
</evidence>
<dbReference type="AlphaFoldDB" id="A0A1J5RV92"/>
<dbReference type="SUPFAM" id="SSF117070">
    <property type="entry name" value="LEA14-like"/>
    <property type="match status" value="1"/>
</dbReference>
<gene>
    <name evidence="2" type="ORF">GALL_178070</name>
</gene>
<dbReference type="InterPro" id="IPR004864">
    <property type="entry name" value="LEA_2"/>
</dbReference>
<protein>
    <submittedName>
        <fullName evidence="2">Late embryogenesis abundant protein</fullName>
    </submittedName>
</protein>
<reference evidence="2" key="1">
    <citation type="submission" date="2016-10" db="EMBL/GenBank/DDBJ databases">
        <title>Sequence of Gallionella enrichment culture.</title>
        <authorList>
            <person name="Poehlein A."/>
            <person name="Muehling M."/>
            <person name="Daniel R."/>
        </authorList>
    </citation>
    <scope>NUCLEOTIDE SEQUENCE</scope>
</reference>
<dbReference type="EMBL" id="MLJW01000098">
    <property type="protein sequence ID" value="OIR00161.1"/>
    <property type="molecule type" value="Genomic_DNA"/>
</dbReference>
<dbReference type="Gene3D" id="2.60.40.1820">
    <property type="match status" value="1"/>
</dbReference>
<accession>A0A1J5RV92</accession>
<sequence>MKKTCLFALILLFLAACQKPKGFDYKGVRNLNIESTGAGKSSLSLDLDYYNPNDFNVSLKKVDCDVFINNNYLGKFKLDTLMHIAKRSEFYIPAKMDIDWKDILKNSLAVILNKEVLVSVKGSTKVGKSGIFITIPFDYEEHQKIEF</sequence>
<dbReference type="PROSITE" id="PS51257">
    <property type="entry name" value="PROKAR_LIPOPROTEIN"/>
    <property type="match status" value="1"/>
</dbReference>
<dbReference type="Pfam" id="PF03168">
    <property type="entry name" value="LEA_2"/>
    <property type="match status" value="1"/>
</dbReference>
<feature type="domain" description="Late embryogenesis abundant protein LEA-2 subgroup" evidence="1">
    <location>
        <begin position="47"/>
        <end position="139"/>
    </location>
</feature>
<name>A0A1J5RV92_9ZZZZ</name>